<evidence type="ECO:0000313" key="16">
    <source>
        <dbReference type="EMBL" id="CTQ77826.1"/>
    </source>
</evidence>
<dbReference type="GeneID" id="97672557"/>
<feature type="binding site" evidence="14">
    <location>
        <begin position="289"/>
        <end position="290"/>
    </location>
    <ligand>
        <name>4-CDP-2-C-methyl-D-erythritol 2-phosphate</name>
        <dbReference type="ChEBI" id="CHEBI:57919"/>
    </ligand>
</feature>
<feature type="binding site" evidence="14">
    <location>
        <position position="297"/>
    </location>
    <ligand>
        <name>a divalent metal cation</name>
        <dbReference type="ChEBI" id="CHEBI:60240"/>
    </ligand>
</feature>
<feature type="binding site" evidence="14">
    <location>
        <begin position="311"/>
        <end position="313"/>
    </location>
    <ligand>
        <name>4-CDP-2-C-methyl-D-erythritol 2-phosphate</name>
        <dbReference type="ChEBI" id="CHEBI:57919"/>
    </ligand>
</feature>
<feature type="binding site" evidence="14">
    <location>
        <position position="263"/>
    </location>
    <ligand>
        <name>a divalent metal cation</name>
        <dbReference type="ChEBI" id="CHEBI:60240"/>
    </ligand>
</feature>
<dbReference type="InterPro" id="IPR029044">
    <property type="entry name" value="Nucleotide-diphossugar_trans"/>
</dbReference>
<sequence>MEKTAAALVVAAGRGARLADPENTQPKQYRHIAGRPVLSHTLDALARHPRISVVLTVIHPDDVALYEAAVEVSAPETSAKLQPFAYGGKTRQQSVLEGLKTLGETGCDFVLIHDAARPFVSPVVVDAILSSLDDGADGVLAAVPIADTLKKTVAPDTPLETIDRNGIWAAQTPQAFPLEKILTAHLKAAEEEKTEFTDDTSLAEWAGETVLLSEGDPQNFKITTARDLKRADRQARQYSMAIRTSSIRPLSELQDVRTGIGYDVHAFDKGDAVILAGASIPHTRKLKGHSDADVVLHAVTDATLGAIGEGDIGSHFPPSDPQWKGASSDIFQRDALCRVNKLGGRLAHVDVTIVCEEPKIGPYRSEIRESLARICDIPVSRVSVKATTSEKLGFTGRREGIAALASVTVRLPFDENEQHQDD</sequence>
<evidence type="ECO:0000256" key="4">
    <source>
        <dbReference type="ARBA" id="ARBA00004709"/>
    </source>
</evidence>
<evidence type="ECO:0000256" key="7">
    <source>
        <dbReference type="ARBA" id="ARBA00009789"/>
    </source>
</evidence>
<dbReference type="PROSITE" id="PS01295">
    <property type="entry name" value="ISPD"/>
    <property type="match status" value="1"/>
</dbReference>
<dbReference type="InterPro" id="IPR001228">
    <property type="entry name" value="IspD"/>
</dbReference>
<comment type="function">
    <text evidence="14">Bifunctional enzyme that catalyzes the formation of 4-diphosphocytidyl-2-C-methyl-D-erythritol from CTP and 2-C-methyl-D-erythritol 4-phosphate (MEP) (IspD), and catalyzes the conversion of 4-diphosphocytidyl-2-C-methyl-D-erythritol 2-phosphate (CDP-ME2P) to 2-C-methyl-D-erythritol 2,4-cyclodiphosphate (ME-CPP) with a corresponding release of cytidine 5-monophosphate (CMP) (IspF).</text>
</comment>
<dbReference type="PANTHER" id="PTHR43181:SF1">
    <property type="entry name" value="2-C-METHYL-D-ERYTHRITOL 2,4-CYCLODIPHOSPHATE SYNTHASE, CHLOROPLASTIC"/>
    <property type="match status" value="1"/>
</dbReference>
<feature type="site" description="Transition state stabilizer" evidence="14">
    <location>
        <position position="17"/>
    </location>
</feature>
<feature type="binding site" evidence="14">
    <location>
        <begin position="263"/>
        <end position="265"/>
    </location>
    <ligand>
        <name>4-CDP-2-C-methyl-D-erythritol 2-phosphate</name>
        <dbReference type="ChEBI" id="CHEBI:57919"/>
    </ligand>
</feature>
<dbReference type="CDD" id="cd02516">
    <property type="entry name" value="CDP-ME_synthetase"/>
    <property type="match status" value="1"/>
</dbReference>
<dbReference type="Gene3D" id="3.30.1330.50">
    <property type="entry name" value="2-C-methyl-D-erythritol 2,4-cyclodiphosphate synthase"/>
    <property type="match status" value="1"/>
</dbReference>
<feature type="domain" description="2-C-methyl-D-erythritol 2,4-cyclodiphosphate synthase" evidence="15">
    <location>
        <begin position="257"/>
        <end position="409"/>
    </location>
</feature>
<comment type="similarity">
    <text evidence="14">In the N-terminal section; belongs to the IspD/TarI cytidylyltransferase family. IspD subfamily.</text>
</comment>
<evidence type="ECO:0000256" key="8">
    <source>
        <dbReference type="ARBA" id="ARBA00022679"/>
    </source>
</evidence>
<dbReference type="GO" id="GO:0016114">
    <property type="term" value="P:terpenoid biosynthetic process"/>
    <property type="evidence" value="ECO:0007669"/>
    <property type="project" value="InterPro"/>
</dbReference>
<evidence type="ECO:0000256" key="1">
    <source>
        <dbReference type="ARBA" id="ARBA00000200"/>
    </source>
</evidence>
<keyword evidence="13 14" id="KW-0511">Multifunctional enzyme</keyword>
<keyword evidence="17" id="KW-1185">Reference proteome</keyword>
<comment type="similarity">
    <text evidence="14">In the C-terminal section; belongs to the IspF family.</text>
</comment>
<dbReference type="STRING" id="311410.LA5095_05283"/>
<organism evidence="16 17">
    <name type="scientific">Roseibium album</name>
    <dbReference type="NCBI Taxonomy" id="311410"/>
    <lineage>
        <taxon>Bacteria</taxon>
        <taxon>Pseudomonadati</taxon>
        <taxon>Pseudomonadota</taxon>
        <taxon>Alphaproteobacteria</taxon>
        <taxon>Hyphomicrobiales</taxon>
        <taxon>Stappiaceae</taxon>
        <taxon>Roseibium</taxon>
    </lineage>
</organism>
<feature type="site" description="Transition state stabilizer" evidence="14">
    <location>
        <position position="388"/>
    </location>
</feature>
<feature type="site" description="Positions MEP for the nucleophilic attack" evidence="14">
    <location>
        <position position="221"/>
    </location>
</feature>
<comment type="caution">
    <text evidence="14">Lacks conserved residue(s) required for the propagation of feature annotation.</text>
</comment>
<dbReference type="EC" id="2.7.7.60" evidence="14"/>
<dbReference type="Proteomes" id="UP000049983">
    <property type="component" value="Unassembled WGS sequence"/>
</dbReference>
<dbReference type="EMBL" id="CXWC01000014">
    <property type="protein sequence ID" value="CTQ77826.1"/>
    <property type="molecule type" value="Genomic_DNA"/>
</dbReference>
<dbReference type="GO" id="GO:0008685">
    <property type="term" value="F:2-C-methyl-D-erythritol 2,4-cyclodiphosphate synthase activity"/>
    <property type="evidence" value="ECO:0007669"/>
    <property type="project" value="UniProtKB-UniRule"/>
</dbReference>
<evidence type="ECO:0000256" key="10">
    <source>
        <dbReference type="ARBA" id="ARBA00022723"/>
    </source>
</evidence>
<dbReference type="Gene3D" id="3.90.550.10">
    <property type="entry name" value="Spore Coat Polysaccharide Biosynthesis Protein SpsA, Chain A"/>
    <property type="match status" value="1"/>
</dbReference>
<evidence type="ECO:0000256" key="14">
    <source>
        <dbReference type="HAMAP-Rule" id="MF_01520"/>
    </source>
</evidence>
<comment type="pathway">
    <text evidence="5 14">Isoprenoid biosynthesis; isopentenyl diphosphate biosynthesis via DXP pathway; isopentenyl diphosphate from 1-deoxy-D-xylulose 5-phosphate: step 2/6.</text>
</comment>
<keyword evidence="11 14" id="KW-0414">Isoprene biosynthesis</keyword>
<comment type="cofactor">
    <cofactor evidence="3 14">
        <name>a divalent metal cation</name>
        <dbReference type="ChEBI" id="CHEBI:60240"/>
    </cofactor>
</comment>
<evidence type="ECO:0000256" key="6">
    <source>
        <dbReference type="ARBA" id="ARBA00008480"/>
    </source>
</evidence>
<keyword evidence="12 14" id="KW-0456">Lyase</keyword>
<feature type="binding site" evidence="14">
    <location>
        <position position="397"/>
    </location>
    <ligand>
        <name>4-CDP-2-C-methyl-D-erythritol 2-phosphate</name>
        <dbReference type="ChEBI" id="CHEBI:57919"/>
    </ligand>
</feature>
<name>A0A0M6ZHM6_9HYPH</name>
<keyword evidence="10 14" id="KW-0479">Metal-binding</keyword>
<evidence type="ECO:0000256" key="2">
    <source>
        <dbReference type="ARBA" id="ARBA00001282"/>
    </source>
</evidence>
<evidence type="ECO:0000256" key="9">
    <source>
        <dbReference type="ARBA" id="ARBA00022695"/>
    </source>
</evidence>
<keyword evidence="9 14" id="KW-0548">Nucleotidyltransferase</keyword>
<dbReference type="NCBIfam" id="NF006899">
    <property type="entry name" value="PRK09382.1"/>
    <property type="match status" value="1"/>
</dbReference>
<evidence type="ECO:0000256" key="12">
    <source>
        <dbReference type="ARBA" id="ARBA00023239"/>
    </source>
</evidence>
<feature type="binding site" evidence="14">
    <location>
        <position position="394"/>
    </location>
    <ligand>
        <name>4-CDP-2-C-methyl-D-erythritol 2-phosphate</name>
        <dbReference type="ChEBI" id="CHEBI:57919"/>
    </ligand>
</feature>
<comment type="catalytic activity">
    <reaction evidence="2 14">
        <text>2-C-methyl-D-erythritol 4-phosphate + CTP + H(+) = 4-CDP-2-C-methyl-D-erythritol + diphosphate</text>
        <dbReference type="Rhea" id="RHEA:13429"/>
        <dbReference type="ChEBI" id="CHEBI:15378"/>
        <dbReference type="ChEBI" id="CHEBI:33019"/>
        <dbReference type="ChEBI" id="CHEBI:37563"/>
        <dbReference type="ChEBI" id="CHEBI:57823"/>
        <dbReference type="ChEBI" id="CHEBI:58262"/>
        <dbReference type="EC" id="2.7.7.60"/>
    </reaction>
</comment>
<dbReference type="NCBIfam" id="TIGR00151">
    <property type="entry name" value="ispF"/>
    <property type="match status" value="1"/>
</dbReference>
<dbReference type="GO" id="GO:0019288">
    <property type="term" value="P:isopentenyl diphosphate biosynthetic process, methylerythritol 4-phosphate pathway"/>
    <property type="evidence" value="ECO:0007669"/>
    <property type="project" value="UniProtKB-UniRule"/>
</dbReference>
<accession>A0A0M6ZHM6</accession>
<dbReference type="PROSITE" id="PS01350">
    <property type="entry name" value="ISPF"/>
    <property type="match status" value="1"/>
</dbReference>
<dbReference type="GO" id="GO:0050518">
    <property type="term" value="F:2-C-methyl-D-erythritol 4-phosphate cytidylyltransferase activity"/>
    <property type="evidence" value="ECO:0007669"/>
    <property type="project" value="UniProtKB-UniRule"/>
</dbReference>
<dbReference type="Pfam" id="PF02542">
    <property type="entry name" value="YgbB"/>
    <property type="match status" value="1"/>
</dbReference>
<dbReference type="InterPro" id="IPR003526">
    <property type="entry name" value="MECDP_synthase"/>
</dbReference>
<dbReference type="SUPFAM" id="SSF53448">
    <property type="entry name" value="Nucleotide-diphospho-sugar transferases"/>
    <property type="match status" value="1"/>
</dbReference>
<gene>
    <name evidence="14 16" type="primary">ispDF</name>
    <name evidence="16" type="ORF">LA5096_05301</name>
</gene>
<dbReference type="CDD" id="cd00554">
    <property type="entry name" value="MECDP_synthase"/>
    <property type="match status" value="1"/>
</dbReference>
<evidence type="ECO:0000313" key="17">
    <source>
        <dbReference type="Proteomes" id="UP000049983"/>
    </source>
</evidence>
<feature type="site" description="Positions MEP for the nucleophilic attack" evidence="14">
    <location>
        <position position="164"/>
    </location>
</feature>
<dbReference type="InterPro" id="IPR018294">
    <property type="entry name" value="ISPD_synthase_CS"/>
</dbReference>
<dbReference type="InterPro" id="IPR036571">
    <property type="entry name" value="MECDP_synthase_sf"/>
</dbReference>
<feature type="region of interest" description="2-C-methyl-D-erythritol 4-phosphate cytidylyltransferase" evidence="14">
    <location>
        <begin position="1"/>
        <end position="256"/>
    </location>
</feature>
<comment type="similarity">
    <text evidence="6">Belongs to the IspF family.</text>
</comment>
<dbReference type="RefSeq" id="WP_082442917.1">
    <property type="nucleotide sequence ID" value="NZ_CXWA01000010.1"/>
</dbReference>
<dbReference type="Pfam" id="PF01128">
    <property type="entry name" value="IspD"/>
    <property type="match status" value="1"/>
</dbReference>
<dbReference type="HAMAP" id="MF_00108">
    <property type="entry name" value="IspD"/>
    <property type="match status" value="1"/>
</dbReference>
<dbReference type="FunFam" id="3.90.550.10:FF:000003">
    <property type="entry name" value="2-C-methyl-D-erythritol 4-phosphate cytidylyltransferase"/>
    <property type="match status" value="1"/>
</dbReference>
<feature type="binding site" evidence="14">
    <location>
        <position position="265"/>
    </location>
    <ligand>
        <name>a divalent metal cation</name>
        <dbReference type="ChEBI" id="CHEBI:60240"/>
    </ligand>
</feature>
<dbReference type="SUPFAM" id="SSF69765">
    <property type="entry name" value="IpsF-like"/>
    <property type="match status" value="1"/>
</dbReference>
<evidence type="ECO:0000259" key="15">
    <source>
        <dbReference type="Pfam" id="PF02542"/>
    </source>
</evidence>
<comment type="catalytic activity">
    <reaction evidence="1 14">
        <text>4-CDP-2-C-methyl-D-erythritol 2-phosphate = 2-C-methyl-D-erythritol 2,4-cyclic diphosphate + CMP</text>
        <dbReference type="Rhea" id="RHEA:23864"/>
        <dbReference type="ChEBI" id="CHEBI:57919"/>
        <dbReference type="ChEBI" id="CHEBI:58483"/>
        <dbReference type="ChEBI" id="CHEBI:60377"/>
        <dbReference type="EC" id="4.6.1.12"/>
    </reaction>
</comment>
<protein>
    <recommendedName>
        <fullName evidence="14">Bifunctional enzyme IspD/IspF</fullName>
    </recommendedName>
    <domain>
        <recommendedName>
            <fullName evidence="14">2-C-methyl-D-erythritol 4-phosphate cytidylyltransferase</fullName>
            <ecNumber evidence="14">2.7.7.60</ecNumber>
        </recommendedName>
        <alternativeName>
            <fullName evidence="14">4-diphosphocytidyl-2C-methyl-D-erythritol synthase</fullName>
        </alternativeName>
        <alternativeName>
            <fullName evidence="14">MEP cytidylyltransferase</fullName>
            <shortName evidence="14">MCT</shortName>
        </alternativeName>
    </domain>
    <domain>
        <recommendedName>
            <fullName evidence="14">2-C-methyl-D-erythritol 2,4-cyclodiphosphate synthase</fullName>
            <shortName evidence="14">MECDP-synthase</shortName>
            <shortName evidence="14">MECPP-synthase</shortName>
            <shortName evidence="14">MECPS</shortName>
            <ecNumber evidence="14">4.6.1.12</ecNumber>
        </recommendedName>
    </domain>
</protein>
<proteinExistence type="inferred from homology"/>
<dbReference type="InterPro" id="IPR026596">
    <property type="entry name" value="IspD/F"/>
</dbReference>
<feature type="region of interest" description="2-C-methyl-D-erythritol 2,4-cyclodiphosphate synthase" evidence="14">
    <location>
        <begin position="257"/>
        <end position="422"/>
    </location>
</feature>
<dbReference type="GO" id="GO:0046872">
    <property type="term" value="F:metal ion binding"/>
    <property type="evidence" value="ECO:0007669"/>
    <property type="project" value="UniProtKB-KW"/>
</dbReference>
<dbReference type="PANTHER" id="PTHR43181">
    <property type="entry name" value="2-C-METHYL-D-ERYTHRITOL 2,4-CYCLODIPHOSPHATE SYNTHASE, CHLOROPLASTIC"/>
    <property type="match status" value="1"/>
</dbReference>
<dbReference type="InterPro" id="IPR034683">
    <property type="entry name" value="IspD/TarI"/>
</dbReference>
<evidence type="ECO:0000256" key="3">
    <source>
        <dbReference type="ARBA" id="ARBA00001968"/>
    </source>
</evidence>
<dbReference type="NCBIfam" id="TIGR00453">
    <property type="entry name" value="ispD"/>
    <property type="match status" value="1"/>
</dbReference>
<feature type="site" description="Transition state stabilizer" evidence="14">
    <location>
        <position position="27"/>
    </location>
</feature>
<dbReference type="OrthoDB" id="9804336at2"/>
<evidence type="ECO:0000256" key="13">
    <source>
        <dbReference type="ARBA" id="ARBA00023268"/>
    </source>
</evidence>
<reference evidence="17" key="1">
    <citation type="submission" date="2015-07" db="EMBL/GenBank/DDBJ databases">
        <authorList>
            <person name="Rodrigo-Torres Lidia"/>
            <person name="Arahal R.David."/>
        </authorList>
    </citation>
    <scope>NUCLEOTIDE SEQUENCE [LARGE SCALE GENOMIC DNA]</scope>
    <source>
        <strain evidence="17">CECT 5096</strain>
    </source>
</reference>
<evidence type="ECO:0000256" key="11">
    <source>
        <dbReference type="ARBA" id="ARBA00023229"/>
    </source>
</evidence>
<dbReference type="InterPro" id="IPR020555">
    <property type="entry name" value="MECDP_synthase_CS"/>
</dbReference>
<comment type="similarity">
    <text evidence="7">Belongs to the IspD/TarI cytidylyltransferase family. IspD subfamily.</text>
</comment>
<dbReference type="UniPathway" id="UPA00056">
    <property type="reaction ID" value="UER00093"/>
</dbReference>
<feature type="binding site" evidence="14">
    <location>
        <begin position="387"/>
        <end position="390"/>
    </location>
    <ligand>
        <name>4-CDP-2-C-methyl-D-erythritol 2-phosphate</name>
        <dbReference type="ChEBI" id="CHEBI:57919"/>
    </ligand>
</feature>
<evidence type="ECO:0000256" key="5">
    <source>
        <dbReference type="ARBA" id="ARBA00004787"/>
    </source>
</evidence>
<dbReference type="HAMAP" id="MF_00107">
    <property type="entry name" value="IspF"/>
    <property type="match status" value="1"/>
</dbReference>
<dbReference type="HAMAP" id="MF_01520">
    <property type="entry name" value="IspDF"/>
    <property type="match status" value="1"/>
</dbReference>
<dbReference type="AlphaFoldDB" id="A0A0M6ZHM6"/>
<dbReference type="EC" id="4.6.1.12" evidence="14"/>
<feature type="site" description="Transition state stabilizer" evidence="14">
    <location>
        <position position="289"/>
    </location>
</feature>
<comment type="pathway">
    <text evidence="4 14">Isoprenoid biosynthesis; isopentenyl diphosphate biosynthesis via DXP pathway; isopentenyl diphosphate from 1-deoxy-D-xylulose 5-phosphate: step 4/6.</text>
</comment>
<keyword evidence="8 14" id="KW-0808">Transferase</keyword>